<reference evidence="2" key="1">
    <citation type="submission" date="2023-03" db="EMBL/GenBank/DDBJ databases">
        <title>Massive genome expansion in bonnet fungi (Mycena s.s.) driven by repeated elements and novel gene families across ecological guilds.</title>
        <authorList>
            <consortium name="Lawrence Berkeley National Laboratory"/>
            <person name="Harder C.B."/>
            <person name="Miyauchi S."/>
            <person name="Viragh M."/>
            <person name="Kuo A."/>
            <person name="Thoen E."/>
            <person name="Andreopoulos B."/>
            <person name="Lu D."/>
            <person name="Skrede I."/>
            <person name="Drula E."/>
            <person name="Henrissat B."/>
            <person name="Morin E."/>
            <person name="Kohler A."/>
            <person name="Barry K."/>
            <person name="LaButti K."/>
            <person name="Morin E."/>
            <person name="Salamov A."/>
            <person name="Lipzen A."/>
            <person name="Mereny Z."/>
            <person name="Hegedus B."/>
            <person name="Baldrian P."/>
            <person name="Stursova M."/>
            <person name="Weitz H."/>
            <person name="Taylor A."/>
            <person name="Grigoriev I.V."/>
            <person name="Nagy L.G."/>
            <person name="Martin F."/>
            <person name="Kauserud H."/>
        </authorList>
    </citation>
    <scope>NUCLEOTIDE SEQUENCE</scope>
    <source>
        <strain evidence="2">CBHHK002</strain>
    </source>
</reference>
<proteinExistence type="predicted"/>
<sequence length="390" mass="42414">MRGDQWRERFCNAIIMLVLLVPVAFMIYGLILGAKNIIEENLAIHQELLSKITPNIPISGLYGPGPWWAWLITLGMTHSHTITSLVMTSKMPPGWDFELIGVSIALVFAEVDLISKSRKIVQLGDRGESVLLLAIACAERVVMIGTGSSLLSLVFGLLCGLATGTGFRTVAIAAIPVILAFVASGFALHSHDAITMTALVFWCGDHRDGEVGGFMPRHFPANIGAFCFQIVWDRPSFFNVFYVGVGCVMALLAISSMIRMIQGDAFRHTLGTALLIGFMFAAALFCTLFSGCVLVTILVGGIWIFYWIFIWLPAYILAFFPQTGHFFPVTAISPLEIEQIAAVVSVAVVAAIRTLRRIFARSPVHTRSRSDSTLLVPLLPPSGGGTSSEH</sequence>
<keyword evidence="3" id="KW-1185">Reference proteome</keyword>
<keyword evidence="1" id="KW-0472">Membrane</keyword>
<feature type="transmembrane region" description="Helical" evidence="1">
    <location>
        <begin position="240"/>
        <end position="261"/>
    </location>
</feature>
<evidence type="ECO:0000313" key="2">
    <source>
        <dbReference type="EMBL" id="KAJ7336941.1"/>
    </source>
</evidence>
<keyword evidence="1" id="KW-0812">Transmembrane</keyword>
<name>A0AAD6ZSE3_9AGAR</name>
<evidence type="ECO:0000256" key="1">
    <source>
        <dbReference type="SAM" id="Phobius"/>
    </source>
</evidence>
<comment type="caution">
    <text evidence="2">The sequence shown here is derived from an EMBL/GenBank/DDBJ whole genome shotgun (WGS) entry which is preliminary data.</text>
</comment>
<dbReference type="EMBL" id="JARIHO010000030">
    <property type="protein sequence ID" value="KAJ7336941.1"/>
    <property type="molecule type" value="Genomic_DNA"/>
</dbReference>
<feature type="transmembrane region" description="Helical" evidence="1">
    <location>
        <begin position="12"/>
        <end position="31"/>
    </location>
</feature>
<feature type="transmembrane region" description="Helical" evidence="1">
    <location>
        <begin position="302"/>
        <end position="320"/>
    </location>
</feature>
<evidence type="ECO:0000313" key="3">
    <source>
        <dbReference type="Proteomes" id="UP001218218"/>
    </source>
</evidence>
<protein>
    <submittedName>
        <fullName evidence="2">Uncharacterized protein</fullName>
    </submittedName>
</protein>
<keyword evidence="1" id="KW-1133">Transmembrane helix</keyword>
<feature type="transmembrane region" description="Helical" evidence="1">
    <location>
        <begin position="273"/>
        <end position="295"/>
    </location>
</feature>
<feature type="transmembrane region" description="Helical" evidence="1">
    <location>
        <begin position="169"/>
        <end position="188"/>
    </location>
</feature>
<dbReference type="Proteomes" id="UP001218218">
    <property type="component" value="Unassembled WGS sequence"/>
</dbReference>
<accession>A0AAD6ZSE3</accession>
<organism evidence="2 3">
    <name type="scientific">Mycena albidolilacea</name>
    <dbReference type="NCBI Taxonomy" id="1033008"/>
    <lineage>
        <taxon>Eukaryota</taxon>
        <taxon>Fungi</taxon>
        <taxon>Dikarya</taxon>
        <taxon>Basidiomycota</taxon>
        <taxon>Agaricomycotina</taxon>
        <taxon>Agaricomycetes</taxon>
        <taxon>Agaricomycetidae</taxon>
        <taxon>Agaricales</taxon>
        <taxon>Marasmiineae</taxon>
        <taxon>Mycenaceae</taxon>
        <taxon>Mycena</taxon>
    </lineage>
</organism>
<feature type="transmembrane region" description="Helical" evidence="1">
    <location>
        <begin position="141"/>
        <end position="163"/>
    </location>
</feature>
<gene>
    <name evidence="2" type="ORF">DFH08DRAFT_813245</name>
</gene>
<feature type="transmembrane region" description="Helical" evidence="1">
    <location>
        <begin position="340"/>
        <end position="359"/>
    </location>
</feature>
<dbReference type="AlphaFoldDB" id="A0AAD6ZSE3"/>